<dbReference type="Proteomes" id="UP000784294">
    <property type="component" value="Unassembled WGS sequence"/>
</dbReference>
<name>A0A3S5BIM4_9PLAT</name>
<accession>A0A3S5BIM4</accession>
<dbReference type="EMBL" id="CAAALY010075174">
    <property type="protein sequence ID" value="VEL25617.1"/>
    <property type="molecule type" value="Genomic_DNA"/>
</dbReference>
<comment type="caution">
    <text evidence="1">The sequence shown here is derived from an EMBL/GenBank/DDBJ whole genome shotgun (WGS) entry which is preliminary data.</text>
</comment>
<gene>
    <name evidence="1" type="ORF">PXEA_LOCUS19057</name>
</gene>
<reference evidence="1" key="1">
    <citation type="submission" date="2018-11" db="EMBL/GenBank/DDBJ databases">
        <authorList>
            <consortium name="Pathogen Informatics"/>
        </authorList>
    </citation>
    <scope>NUCLEOTIDE SEQUENCE</scope>
</reference>
<dbReference type="AlphaFoldDB" id="A0A3S5BIM4"/>
<evidence type="ECO:0000313" key="2">
    <source>
        <dbReference type="Proteomes" id="UP000784294"/>
    </source>
</evidence>
<proteinExistence type="predicted"/>
<sequence>MCQIVRQSPGIPNGLDCLTLLQRLRPPDQLVADHVSISGSSLWSHSDRDAGVRPTREIALCRYHLDGLSISYGPRRRRAWPSLRVFSLYGSTQGVVHRGLGD</sequence>
<protein>
    <submittedName>
        <fullName evidence="1">Uncharacterized protein</fullName>
    </submittedName>
</protein>
<keyword evidence="2" id="KW-1185">Reference proteome</keyword>
<evidence type="ECO:0000313" key="1">
    <source>
        <dbReference type="EMBL" id="VEL25617.1"/>
    </source>
</evidence>
<organism evidence="1 2">
    <name type="scientific">Protopolystoma xenopodis</name>
    <dbReference type="NCBI Taxonomy" id="117903"/>
    <lineage>
        <taxon>Eukaryota</taxon>
        <taxon>Metazoa</taxon>
        <taxon>Spiralia</taxon>
        <taxon>Lophotrochozoa</taxon>
        <taxon>Platyhelminthes</taxon>
        <taxon>Monogenea</taxon>
        <taxon>Polyopisthocotylea</taxon>
        <taxon>Polystomatidea</taxon>
        <taxon>Polystomatidae</taxon>
        <taxon>Protopolystoma</taxon>
    </lineage>
</organism>